<feature type="compositionally biased region" description="Basic and acidic residues" evidence="1">
    <location>
        <begin position="1"/>
        <end position="15"/>
    </location>
</feature>
<reference evidence="3 4" key="1">
    <citation type="submission" date="2023-12" db="EMBL/GenBank/DDBJ databases">
        <title>Amycolatopsis sp. V23-08.</title>
        <authorList>
            <person name="Somphong A."/>
        </authorList>
    </citation>
    <scope>NUCLEOTIDE SEQUENCE [LARGE SCALE GENOMIC DNA]</scope>
    <source>
        <strain evidence="3 4">V23-08</strain>
    </source>
</reference>
<evidence type="ECO:0000313" key="3">
    <source>
        <dbReference type="EMBL" id="MEA5360333.1"/>
    </source>
</evidence>
<dbReference type="PANTHER" id="PTHR40254:SF1">
    <property type="entry name" value="BLR0577 PROTEIN"/>
    <property type="match status" value="1"/>
</dbReference>
<evidence type="ECO:0000256" key="1">
    <source>
        <dbReference type="SAM" id="MobiDB-lite"/>
    </source>
</evidence>
<accession>A0ABU5R2E4</accession>
<keyword evidence="4" id="KW-1185">Reference proteome</keyword>
<dbReference type="InterPro" id="IPR036188">
    <property type="entry name" value="FAD/NAD-bd_sf"/>
</dbReference>
<dbReference type="RefSeq" id="WP_323326379.1">
    <property type="nucleotide sequence ID" value="NZ_JAYFSI010000002.1"/>
</dbReference>
<feature type="domain" description="FAD-dependent urate hydroxylase HpyO/Asp monooxygenase CreE-like FAD/NAD(P)-binding" evidence="2">
    <location>
        <begin position="31"/>
        <end position="194"/>
    </location>
</feature>
<sequence>MNEEARPGADARDLEEAGSTSSPRGKAYRVAVVGTGPRGMMVLERLAARLAEEPVTRPVEILAIDAVEVGAGRIYRSDQPAWFLMNTVLGQISAFSGLPDDAPARAGAGPSFWEWWESAEPGCPGPDGYAPRYFYGRYLRFVLDAIESGLPDGVTLRRVRDRVLELVPEHGSYRLRFAGHAPVRVDRVVLTTGHSTPEPTGRARELAGFAARTPGLSYIAADSATEMRLDAVAPRTAVGVLGLGLSFYDVVAAFTIGRGGVFHETAGGRLEYRPSGREPVIVAGSRSGAPLPARGRNQQPPTYSYNPLLFRPEHVRLRQRRLDFRTDVLPWLLAEIDLVHCGTELAGRFGPDVRAGFADEVARVAFAGPEPVVPDVRAVAARFGPLPDPIDLDALARPFEGRSFADPAAFTAAVAAEVRAGLARAAQGNVDSPLNAALDVMRDTRWVIRKLVDFGGLRPGSQRDDFLGWYVPRAGFLAAGPPAERLHQLLALLDTGLLRLAGPETRFDADEATGRFLLSSPHVAGSAAAVDVLIDARIPTPDVRHDSSPLARGLYARGIWTSYVNRAASEEYDTGGVAVTGSPFHPIGRHGRPDTGLYVLGIPTEHARWFMQVGSSRPGKWSDFVHDADAIAASALAPARKPVPVAAAARSGSPQRRPW</sequence>
<feature type="region of interest" description="Disordered" evidence="1">
    <location>
        <begin position="1"/>
        <end position="23"/>
    </location>
</feature>
<protein>
    <submittedName>
        <fullName evidence="3">FAD/NAD(P)-binding protein</fullName>
    </submittedName>
</protein>
<dbReference type="PANTHER" id="PTHR40254">
    <property type="entry name" value="BLR0577 PROTEIN"/>
    <property type="match status" value="1"/>
</dbReference>
<name>A0ABU5R2E4_9PSEU</name>
<comment type="caution">
    <text evidence="3">The sequence shown here is derived from an EMBL/GenBank/DDBJ whole genome shotgun (WGS) entry which is preliminary data.</text>
</comment>
<dbReference type="InterPro" id="IPR038732">
    <property type="entry name" value="HpyO/CreE_NAD-binding"/>
</dbReference>
<dbReference type="EMBL" id="JAYFSI010000002">
    <property type="protein sequence ID" value="MEA5360333.1"/>
    <property type="molecule type" value="Genomic_DNA"/>
</dbReference>
<dbReference type="InterPro" id="IPR052189">
    <property type="entry name" value="L-asp_N-monooxygenase_NS-form"/>
</dbReference>
<proteinExistence type="predicted"/>
<organism evidence="3 4">
    <name type="scientific">Amycolatopsis heterodermiae</name>
    <dbReference type="NCBI Taxonomy" id="3110235"/>
    <lineage>
        <taxon>Bacteria</taxon>
        <taxon>Bacillati</taxon>
        <taxon>Actinomycetota</taxon>
        <taxon>Actinomycetes</taxon>
        <taxon>Pseudonocardiales</taxon>
        <taxon>Pseudonocardiaceae</taxon>
        <taxon>Amycolatopsis</taxon>
    </lineage>
</organism>
<dbReference type="Pfam" id="PF13454">
    <property type="entry name" value="NAD_binding_9"/>
    <property type="match status" value="1"/>
</dbReference>
<dbReference type="Proteomes" id="UP001304298">
    <property type="component" value="Unassembled WGS sequence"/>
</dbReference>
<dbReference type="SUPFAM" id="SSF51905">
    <property type="entry name" value="FAD/NAD(P)-binding domain"/>
    <property type="match status" value="1"/>
</dbReference>
<evidence type="ECO:0000313" key="4">
    <source>
        <dbReference type="Proteomes" id="UP001304298"/>
    </source>
</evidence>
<gene>
    <name evidence="3" type="ORF">VA596_12370</name>
</gene>
<evidence type="ECO:0000259" key="2">
    <source>
        <dbReference type="Pfam" id="PF13454"/>
    </source>
</evidence>